<name>A0A7W3XXU5_9ACTN</name>
<evidence type="ECO:0000313" key="1">
    <source>
        <dbReference type="EMBL" id="MBB0231324.1"/>
    </source>
</evidence>
<organism evidence="1 2">
    <name type="scientific">Streptomyces calidiresistens</name>
    <dbReference type="NCBI Taxonomy" id="1485586"/>
    <lineage>
        <taxon>Bacteria</taxon>
        <taxon>Bacillati</taxon>
        <taxon>Actinomycetota</taxon>
        <taxon>Actinomycetes</taxon>
        <taxon>Kitasatosporales</taxon>
        <taxon>Streptomycetaceae</taxon>
        <taxon>Streptomyces</taxon>
    </lineage>
</organism>
<evidence type="ECO:0000313" key="2">
    <source>
        <dbReference type="Proteomes" id="UP000530234"/>
    </source>
</evidence>
<reference evidence="2" key="1">
    <citation type="submission" date="2019-10" db="EMBL/GenBank/DDBJ databases">
        <title>Streptomyces sp. nov., a novel actinobacterium isolated from alkaline environment.</title>
        <authorList>
            <person name="Golinska P."/>
        </authorList>
    </citation>
    <scope>NUCLEOTIDE SEQUENCE [LARGE SCALE GENOMIC DNA]</scope>
    <source>
        <strain evidence="2">DSM 42108</strain>
    </source>
</reference>
<keyword evidence="2" id="KW-1185">Reference proteome</keyword>
<proteinExistence type="predicted"/>
<dbReference type="EMBL" id="VKHS01000484">
    <property type="protein sequence ID" value="MBB0231324.1"/>
    <property type="molecule type" value="Genomic_DNA"/>
</dbReference>
<accession>A0A7W3XXU5</accession>
<comment type="caution">
    <text evidence="1">The sequence shown here is derived from an EMBL/GenBank/DDBJ whole genome shotgun (WGS) entry which is preliminary data.</text>
</comment>
<protein>
    <submittedName>
        <fullName evidence="1">Uncharacterized protein</fullName>
    </submittedName>
</protein>
<dbReference type="RefSeq" id="WP_182665572.1">
    <property type="nucleotide sequence ID" value="NZ_VKHS01000484.1"/>
</dbReference>
<sequence length="191" mass="19193">MGPAVAVALLLACAACTGGENAGAEERSEPLEDLPAVEVLGAGSAAVEEVLAESGGRVLATARVGEEMFVFLTGGGSCGFAVVPDAAPSEARLTLFSAPALGGDEEERYPEGPYSFVSSGGGEAEEDRWTALLCGENAMVVEHVAELRDGGITDPTGEVGFVSGLPGNTTVFAVAEESRREAILGSTGSGT</sequence>
<gene>
    <name evidence="1" type="ORF">FOE67_17870</name>
</gene>
<dbReference type="Proteomes" id="UP000530234">
    <property type="component" value="Unassembled WGS sequence"/>
</dbReference>
<dbReference type="AlphaFoldDB" id="A0A7W3XXU5"/>